<feature type="transmembrane region" description="Helical" evidence="1">
    <location>
        <begin position="7"/>
        <end position="31"/>
    </location>
</feature>
<protein>
    <submittedName>
        <fullName evidence="2">Uncharacterized protein</fullName>
    </submittedName>
</protein>
<evidence type="ECO:0000256" key="1">
    <source>
        <dbReference type="SAM" id="Phobius"/>
    </source>
</evidence>
<accession>A0ABD5VXT4</accession>
<keyword evidence="1" id="KW-0472">Membrane</keyword>
<evidence type="ECO:0000313" key="3">
    <source>
        <dbReference type="Proteomes" id="UP001596445"/>
    </source>
</evidence>
<keyword evidence="1" id="KW-1133">Transmembrane helix</keyword>
<gene>
    <name evidence="2" type="ORF">ACFQQG_07620</name>
</gene>
<sequence>MTGNRRAISTVVDVTLGLLVIVAAMGLLVTLTETKSADHNPTDAAYAAQTVTGSTVNTTYSLAPAIEHYFSEYRKGKNPYEGEELDRVSQGPVATQVADLAVATAAVDGKQFSAATTAYKKALEETLWTRLRGSRFDLSVTAHWQPVKESPPRDGDSR</sequence>
<dbReference type="InterPro" id="IPR055708">
    <property type="entry name" value="DUF7284"/>
</dbReference>
<dbReference type="Pfam" id="PF23955">
    <property type="entry name" value="DUF7284"/>
    <property type="match status" value="1"/>
</dbReference>
<comment type="caution">
    <text evidence="2">The sequence shown here is derived from an EMBL/GenBank/DDBJ whole genome shotgun (WGS) entry which is preliminary data.</text>
</comment>
<reference evidence="2 3" key="1">
    <citation type="journal article" date="2019" name="Int. J. Syst. Evol. Microbiol.">
        <title>The Global Catalogue of Microorganisms (GCM) 10K type strain sequencing project: providing services to taxonomists for standard genome sequencing and annotation.</title>
        <authorList>
            <consortium name="The Broad Institute Genomics Platform"/>
            <consortium name="The Broad Institute Genome Sequencing Center for Infectious Disease"/>
            <person name="Wu L."/>
            <person name="Ma J."/>
        </authorList>
    </citation>
    <scope>NUCLEOTIDE SEQUENCE [LARGE SCALE GENOMIC DNA]</scope>
    <source>
        <strain evidence="2 3">JCM 30072</strain>
    </source>
</reference>
<keyword evidence="3" id="KW-1185">Reference proteome</keyword>
<organism evidence="2 3">
    <name type="scientific">Halovenus salina</name>
    <dbReference type="NCBI Taxonomy" id="1510225"/>
    <lineage>
        <taxon>Archaea</taxon>
        <taxon>Methanobacteriati</taxon>
        <taxon>Methanobacteriota</taxon>
        <taxon>Stenosarchaea group</taxon>
        <taxon>Halobacteria</taxon>
        <taxon>Halobacteriales</taxon>
        <taxon>Haloarculaceae</taxon>
        <taxon>Halovenus</taxon>
    </lineage>
</organism>
<evidence type="ECO:0000313" key="2">
    <source>
        <dbReference type="EMBL" id="MFC7058063.1"/>
    </source>
</evidence>
<name>A0ABD5VXT4_9EURY</name>
<dbReference type="Proteomes" id="UP001596445">
    <property type="component" value="Unassembled WGS sequence"/>
</dbReference>
<keyword evidence="1" id="KW-0812">Transmembrane</keyword>
<dbReference type="EMBL" id="JBHSZI010000001">
    <property type="protein sequence ID" value="MFC7058063.1"/>
    <property type="molecule type" value="Genomic_DNA"/>
</dbReference>
<dbReference type="RefSeq" id="WP_382184877.1">
    <property type="nucleotide sequence ID" value="NZ_JBHSZI010000001.1"/>
</dbReference>
<proteinExistence type="predicted"/>
<dbReference type="AlphaFoldDB" id="A0ABD5VXT4"/>